<proteinExistence type="predicted"/>
<evidence type="ECO:0000256" key="1">
    <source>
        <dbReference type="ARBA" id="ARBA00004651"/>
    </source>
</evidence>
<accession>A0ABN2AJ01</accession>
<feature type="transmembrane region" description="Helical" evidence="6">
    <location>
        <begin position="347"/>
        <end position="366"/>
    </location>
</feature>
<dbReference type="CDD" id="cd06173">
    <property type="entry name" value="MFS_MefA_like"/>
    <property type="match status" value="1"/>
</dbReference>
<keyword evidence="3 6" id="KW-0812">Transmembrane</keyword>
<protein>
    <submittedName>
        <fullName evidence="7">MFS transporter</fullName>
    </submittedName>
</protein>
<evidence type="ECO:0000256" key="4">
    <source>
        <dbReference type="ARBA" id="ARBA00022989"/>
    </source>
</evidence>
<feature type="transmembrane region" description="Helical" evidence="6">
    <location>
        <begin position="51"/>
        <end position="70"/>
    </location>
</feature>
<evidence type="ECO:0000256" key="3">
    <source>
        <dbReference type="ARBA" id="ARBA00022692"/>
    </source>
</evidence>
<dbReference type="InterPro" id="IPR036259">
    <property type="entry name" value="MFS_trans_sf"/>
</dbReference>
<dbReference type="PANTHER" id="PTHR23513">
    <property type="entry name" value="INTEGRAL MEMBRANE EFFLUX PROTEIN-RELATED"/>
    <property type="match status" value="1"/>
</dbReference>
<feature type="transmembrane region" description="Helical" evidence="6">
    <location>
        <begin position="253"/>
        <end position="271"/>
    </location>
</feature>
<organism evidence="7 8">
    <name type="scientific">Kribbella lupini</name>
    <dbReference type="NCBI Taxonomy" id="291602"/>
    <lineage>
        <taxon>Bacteria</taxon>
        <taxon>Bacillati</taxon>
        <taxon>Actinomycetota</taxon>
        <taxon>Actinomycetes</taxon>
        <taxon>Propionibacteriales</taxon>
        <taxon>Kribbellaceae</taxon>
        <taxon>Kribbella</taxon>
    </lineage>
</organism>
<dbReference type="Gene3D" id="1.20.1250.20">
    <property type="entry name" value="MFS general substrate transporter like domains"/>
    <property type="match status" value="2"/>
</dbReference>
<comment type="caution">
    <text evidence="7">The sequence shown here is derived from an EMBL/GenBank/DDBJ whole genome shotgun (WGS) entry which is preliminary data.</text>
</comment>
<name>A0ABN2AJ01_9ACTN</name>
<sequence length="399" mass="41284">MTIATPTKTSSLPAPMRRLAAGWTLASAADNFLMFVLLWSAGPQGWSGQQTALLVVAIRLPAVLGGVLGGRAVDRFGPVPMLLLDAVARVFLMGALAISAWNGDLHIWTVLALGAAAGTTAPLSYAAARTLVPRLVEPHLLGKANALLSIGDQLPLLLGAILTGPALGLLGTGPAFLLPLAMLVAVAVIALRMRAAPQYAPVRPDDAGTTGARTWRSARVIGLISLSVAYYFTYGPYETVMPYFVREELGSGLGGYTVIWALFGAAALLTLPLAARLSRHRPGLVNAVGAIAWGALMLPLAFVHDLTAVAIGFAVSGAIWGPYAAIETTALHRWTDPADHGRIFGTQRAVLAIASPLGAAVGALGIDRLSPPAILAISAAGCALAGLAALSIRDLRRSR</sequence>
<dbReference type="EMBL" id="BAAANC010000001">
    <property type="protein sequence ID" value="GAA1520316.1"/>
    <property type="molecule type" value="Genomic_DNA"/>
</dbReference>
<evidence type="ECO:0000256" key="2">
    <source>
        <dbReference type="ARBA" id="ARBA00022475"/>
    </source>
</evidence>
<evidence type="ECO:0000313" key="8">
    <source>
        <dbReference type="Proteomes" id="UP001500363"/>
    </source>
</evidence>
<keyword evidence="2" id="KW-1003">Cell membrane</keyword>
<keyword evidence="4 6" id="KW-1133">Transmembrane helix</keyword>
<feature type="transmembrane region" description="Helical" evidence="6">
    <location>
        <begin position="308"/>
        <end position="326"/>
    </location>
</feature>
<evidence type="ECO:0000256" key="5">
    <source>
        <dbReference type="ARBA" id="ARBA00023136"/>
    </source>
</evidence>
<evidence type="ECO:0000256" key="6">
    <source>
        <dbReference type="SAM" id="Phobius"/>
    </source>
</evidence>
<reference evidence="7 8" key="1">
    <citation type="journal article" date="2019" name="Int. J. Syst. Evol. Microbiol.">
        <title>The Global Catalogue of Microorganisms (GCM) 10K type strain sequencing project: providing services to taxonomists for standard genome sequencing and annotation.</title>
        <authorList>
            <consortium name="The Broad Institute Genomics Platform"/>
            <consortium name="The Broad Institute Genome Sequencing Center for Infectious Disease"/>
            <person name="Wu L."/>
            <person name="Ma J."/>
        </authorList>
    </citation>
    <scope>NUCLEOTIDE SEQUENCE [LARGE SCALE GENOMIC DNA]</scope>
    <source>
        <strain evidence="7 8">JCM 14303</strain>
    </source>
</reference>
<feature type="transmembrane region" description="Helical" evidence="6">
    <location>
        <begin position="107"/>
        <end position="128"/>
    </location>
</feature>
<dbReference type="SUPFAM" id="SSF103473">
    <property type="entry name" value="MFS general substrate transporter"/>
    <property type="match status" value="1"/>
</dbReference>
<dbReference type="Proteomes" id="UP001500363">
    <property type="component" value="Unassembled WGS sequence"/>
</dbReference>
<dbReference type="Pfam" id="PF07690">
    <property type="entry name" value="MFS_1"/>
    <property type="match status" value="1"/>
</dbReference>
<evidence type="ECO:0000313" key="7">
    <source>
        <dbReference type="EMBL" id="GAA1520316.1"/>
    </source>
</evidence>
<keyword evidence="5 6" id="KW-0472">Membrane</keyword>
<feature type="transmembrane region" description="Helical" evidence="6">
    <location>
        <begin position="82"/>
        <end position="101"/>
    </location>
</feature>
<gene>
    <name evidence="7" type="ORF">GCM10009741_21230</name>
</gene>
<feature type="transmembrane region" description="Helical" evidence="6">
    <location>
        <begin position="140"/>
        <end position="162"/>
    </location>
</feature>
<keyword evidence="8" id="KW-1185">Reference proteome</keyword>
<dbReference type="PANTHER" id="PTHR23513:SF6">
    <property type="entry name" value="MAJOR FACILITATOR SUPERFAMILY ASSOCIATED DOMAIN-CONTAINING PROTEIN"/>
    <property type="match status" value="1"/>
</dbReference>
<dbReference type="RefSeq" id="WP_344172527.1">
    <property type="nucleotide sequence ID" value="NZ_BAAANC010000001.1"/>
</dbReference>
<feature type="transmembrane region" description="Helical" evidence="6">
    <location>
        <begin position="214"/>
        <end position="233"/>
    </location>
</feature>
<feature type="transmembrane region" description="Helical" evidence="6">
    <location>
        <begin position="372"/>
        <end position="392"/>
    </location>
</feature>
<dbReference type="InterPro" id="IPR011701">
    <property type="entry name" value="MFS"/>
</dbReference>
<comment type="subcellular location">
    <subcellularLocation>
        <location evidence="1">Cell membrane</location>
        <topology evidence="1">Multi-pass membrane protein</topology>
    </subcellularLocation>
</comment>
<feature type="transmembrane region" description="Helical" evidence="6">
    <location>
        <begin position="283"/>
        <end position="302"/>
    </location>
</feature>
<feature type="transmembrane region" description="Helical" evidence="6">
    <location>
        <begin position="174"/>
        <end position="193"/>
    </location>
</feature>
<feature type="transmembrane region" description="Helical" evidence="6">
    <location>
        <begin position="20"/>
        <end position="39"/>
    </location>
</feature>